<protein>
    <recommendedName>
        <fullName evidence="6">L-isoaspartyl protein carboxyl methyltransferase</fullName>
    </recommendedName>
    <alternativeName>
        <fullName evidence="5">Protein-beta-aspartate methyltransferase</fullName>
    </alternativeName>
</protein>
<dbReference type="PANTHER" id="PTHR11579">
    <property type="entry name" value="PROTEIN-L-ISOASPARTATE O-METHYLTRANSFERASE"/>
    <property type="match status" value="1"/>
</dbReference>
<reference evidence="8 9" key="1">
    <citation type="submission" date="2020-11" db="EMBL/GenBank/DDBJ databases">
        <title>Pseudonocardia abyssalis sp. nov. and Pseudonocardia oceani sp. nov., description and phylogenomic analysis of two novel actinomycetes isolated from the deep Southern Ocean.</title>
        <authorList>
            <person name="Parra J."/>
        </authorList>
    </citation>
    <scope>NUCLEOTIDE SEQUENCE [LARGE SCALE GENOMIC DNA]</scope>
    <source>
        <strain evidence="8 9">KRD-168</strain>
    </source>
</reference>
<dbReference type="Pfam" id="PF01135">
    <property type="entry name" value="PCMT"/>
    <property type="match status" value="1"/>
</dbReference>
<accession>A0ABS6UTJ8</accession>
<dbReference type="Proteomes" id="UP000694287">
    <property type="component" value="Unassembled WGS sequence"/>
</dbReference>
<dbReference type="EMBL" id="JADQDK010000001">
    <property type="protein sequence ID" value="MBW0135577.1"/>
    <property type="molecule type" value="Genomic_DNA"/>
</dbReference>
<keyword evidence="1" id="KW-0963">Cytoplasm</keyword>
<evidence type="ECO:0000256" key="5">
    <source>
        <dbReference type="ARBA" id="ARBA00031323"/>
    </source>
</evidence>
<gene>
    <name evidence="8" type="ORF">I4I81_15105</name>
</gene>
<evidence type="ECO:0000256" key="7">
    <source>
        <dbReference type="SAM" id="MobiDB-lite"/>
    </source>
</evidence>
<evidence type="ECO:0000256" key="3">
    <source>
        <dbReference type="ARBA" id="ARBA00022679"/>
    </source>
</evidence>
<proteinExistence type="predicted"/>
<name>A0ABS6UTJ8_9PSEU</name>
<dbReference type="GO" id="GO:0032259">
    <property type="term" value="P:methylation"/>
    <property type="evidence" value="ECO:0007669"/>
    <property type="project" value="UniProtKB-KW"/>
</dbReference>
<keyword evidence="3" id="KW-0808">Transferase</keyword>
<keyword evidence="9" id="KW-1185">Reference proteome</keyword>
<feature type="region of interest" description="Disordered" evidence="7">
    <location>
        <begin position="329"/>
        <end position="348"/>
    </location>
</feature>
<keyword evidence="2 8" id="KW-0489">Methyltransferase</keyword>
<keyword evidence="4" id="KW-0949">S-adenosyl-L-methionine</keyword>
<sequence length="447" mass="45195">MGWGSGQTRWVSDVDRARAELVDGLVATGRIRSAAVEEAFRAVPRHLFLPDAPTETAYADDAVAVQRVDGVPTSSASQPSMVAIMLEQLDLRAGLRVLEIGAGTGWNAALVARIVGPSGQVTTVDIDPHLVDSAGRHLATAGVTGVRLRCGDGVAGEPDGAPYDRIVLTVGSDDVWPEWVGQLAPGGRLLLPLSVRGSQLSAALDLGPDGLLRSHSLRSCGFIRMRGPGAVDDVPVALPGGGALWVVTDGPGADPVAVAAALADPPGTVASPVGLGPADVRDGFGLWLALTEPGAGRLLADPDGELPAGLGPGSAVPVLVTPTGAAAPGLATVTPGPHTPSGARTQGRTCVPTPQPVCEPGRAPAGCEVRVFGPGGPELGHRMHRALDAWAAAGSPGGPDWVLTVVPGGSPVPTATAVVRTPHAHLLLEPQARGSSTTSGISRSVRF</sequence>
<evidence type="ECO:0000313" key="8">
    <source>
        <dbReference type="EMBL" id="MBW0135577.1"/>
    </source>
</evidence>
<dbReference type="GO" id="GO:0008168">
    <property type="term" value="F:methyltransferase activity"/>
    <property type="evidence" value="ECO:0007669"/>
    <property type="project" value="UniProtKB-KW"/>
</dbReference>
<dbReference type="InterPro" id="IPR000682">
    <property type="entry name" value="PCMT"/>
</dbReference>
<dbReference type="PANTHER" id="PTHR11579:SF0">
    <property type="entry name" value="PROTEIN-L-ISOASPARTATE(D-ASPARTATE) O-METHYLTRANSFERASE"/>
    <property type="match status" value="1"/>
</dbReference>
<comment type="caution">
    <text evidence="8">The sequence shown here is derived from an EMBL/GenBank/DDBJ whole genome shotgun (WGS) entry which is preliminary data.</text>
</comment>
<evidence type="ECO:0000256" key="1">
    <source>
        <dbReference type="ARBA" id="ARBA00022490"/>
    </source>
</evidence>
<evidence type="ECO:0000256" key="6">
    <source>
        <dbReference type="ARBA" id="ARBA00031350"/>
    </source>
</evidence>
<evidence type="ECO:0000313" key="9">
    <source>
        <dbReference type="Proteomes" id="UP000694287"/>
    </source>
</evidence>
<evidence type="ECO:0000256" key="2">
    <source>
        <dbReference type="ARBA" id="ARBA00022603"/>
    </source>
</evidence>
<evidence type="ECO:0000256" key="4">
    <source>
        <dbReference type="ARBA" id="ARBA00022691"/>
    </source>
</evidence>
<organism evidence="8 9">
    <name type="scientific">Pseudonocardia abyssalis</name>
    <dbReference type="NCBI Taxonomy" id="2792008"/>
    <lineage>
        <taxon>Bacteria</taxon>
        <taxon>Bacillati</taxon>
        <taxon>Actinomycetota</taxon>
        <taxon>Actinomycetes</taxon>
        <taxon>Pseudonocardiales</taxon>
        <taxon>Pseudonocardiaceae</taxon>
        <taxon>Pseudonocardia</taxon>
    </lineage>
</organism>
<dbReference type="CDD" id="cd02440">
    <property type="entry name" value="AdoMet_MTases"/>
    <property type="match status" value="1"/>
</dbReference>